<keyword evidence="1" id="KW-0812">Transmembrane</keyword>
<proteinExistence type="predicted"/>
<sequence length="42" mass="4696">MFLQLRSLLAQPLAELALDSTACCSTVVTTVVLHLALRRQRR</sequence>
<evidence type="ECO:0000256" key="1">
    <source>
        <dbReference type="SAM" id="Phobius"/>
    </source>
</evidence>
<gene>
    <name evidence="2" type="ORF">PR003_g12652</name>
</gene>
<evidence type="ECO:0000313" key="3">
    <source>
        <dbReference type="Proteomes" id="UP000434957"/>
    </source>
</evidence>
<accession>A0A6A4FHR1</accession>
<dbReference type="AlphaFoldDB" id="A0A6A4FHR1"/>
<dbReference type="Proteomes" id="UP000434957">
    <property type="component" value="Unassembled WGS sequence"/>
</dbReference>
<dbReference type="EMBL" id="QXFT01000769">
    <property type="protein sequence ID" value="KAE9336163.1"/>
    <property type="molecule type" value="Genomic_DNA"/>
</dbReference>
<keyword evidence="1" id="KW-0472">Membrane</keyword>
<organism evidence="2 3">
    <name type="scientific">Phytophthora rubi</name>
    <dbReference type="NCBI Taxonomy" id="129364"/>
    <lineage>
        <taxon>Eukaryota</taxon>
        <taxon>Sar</taxon>
        <taxon>Stramenopiles</taxon>
        <taxon>Oomycota</taxon>
        <taxon>Peronosporomycetes</taxon>
        <taxon>Peronosporales</taxon>
        <taxon>Peronosporaceae</taxon>
        <taxon>Phytophthora</taxon>
    </lineage>
</organism>
<evidence type="ECO:0000313" key="2">
    <source>
        <dbReference type="EMBL" id="KAE9336163.1"/>
    </source>
</evidence>
<keyword evidence="1" id="KW-1133">Transmembrane helix</keyword>
<comment type="caution">
    <text evidence="2">The sequence shown here is derived from an EMBL/GenBank/DDBJ whole genome shotgun (WGS) entry which is preliminary data.</text>
</comment>
<reference evidence="2 3" key="1">
    <citation type="submission" date="2018-08" db="EMBL/GenBank/DDBJ databases">
        <title>Genomic investigation of the strawberry pathogen Phytophthora fragariae indicates pathogenicity is determined by transcriptional variation in three key races.</title>
        <authorList>
            <person name="Adams T.M."/>
            <person name="Armitage A.D."/>
            <person name="Sobczyk M.K."/>
            <person name="Bates H.J."/>
            <person name="Dunwell J.M."/>
            <person name="Nellist C.F."/>
            <person name="Harrison R.J."/>
        </authorList>
    </citation>
    <scope>NUCLEOTIDE SEQUENCE [LARGE SCALE GENOMIC DNA]</scope>
    <source>
        <strain evidence="2 3">SCRP333</strain>
    </source>
</reference>
<name>A0A6A4FHR1_9STRA</name>
<feature type="transmembrane region" description="Helical" evidence="1">
    <location>
        <begin position="16"/>
        <end position="37"/>
    </location>
</feature>
<keyword evidence="3" id="KW-1185">Reference proteome</keyword>
<protein>
    <submittedName>
        <fullName evidence="2">Uncharacterized protein</fullName>
    </submittedName>
</protein>